<dbReference type="EMBL" id="FN654300">
    <property type="protein sequence ID" value="CBY31340.1"/>
    <property type="molecule type" value="Genomic_DNA"/>
</dbReference>
<dbReference type="Pfam" id="PF00168">
    <property type="entry name" value="C2"/>
    <property type="match status" value="2"/>
</dbReference>
<feature type="domain" description="C2" evidence="3">
    <location>
        <begin position="215"/>
        <end position="336"/>
    </location>
</feature>
<reference evidence="4" key="1">
    <citation type="journal article" date="2010" name="Science">
        <title>Plasticity of animal genome architecture unmasked by rapid evolution of a pelagic tunicate.</title>
        <authorList>
            <person name="Denoeud F."/>
            <person name="Henriet S."/>
            <person name="Mungpakdee S."/>
            <person name="Aury J.M."/>
            <person name="Da Silva C."/>
            <person name="Brinkmann H."/>
            <person name="Mikhaleva J."/>
            <person name="Olsen L.C."/>
            <person name="Jubin C."/>
            <person name="Canestro C."/>
            <person name="Bouquet J.M."/>
            <person name="Danks G."/>
            <person name="Poulain J."/>
            <person name="Campsteijn C."/>
            <person name="Adamski M."/>
            <person name="Cross I."/>
            <person name="Yadetie F."/>
            <person name="Muffato M."/>
            <person name="Louis A."/>
            <person name="Butcher S."/>
            <person name="Tsagkogeorga G."/>
            <person name="Konrad A."/>
            <person name="Singh S."/>
            <person name="Jensen M.F."/>
            <person name="Cong E.H."/>
            <person name="Eikeseth-Otteraa H."/>
            <person name="Noel B."/>
            <person name="Anthouard V."/>
            <person name="Porcel B.M."/>
            <person name="Kachouri-Lafond R."/>
            <person name="Nishino A."/>
            <person name="Ugolini M."/>
            <person name="Chourrout P."/>
            <person name="Nishida H."/>
            <person name="Aasland R."/>
            <person name="Huzurbazar S."/>
            <person name="Westhof E."/>
            <person name="Delsuc F."/>
            <person name="Lehrach H."/>
            <person name="Reinhardt R."/>
            <person name="Weissenbach J."/>
            <person name="Roy S.W."/>
            <person name="Artiguenave F."/>
            <person name="Postlethwait J.H."/>
            <person name="Manak J.R."/>
            <person name="Thompson E.M."/>
            <person name="Jaillon O."/>
            <person name="Du Pasquier L."/>
            <person name="Boudinot P."/>
            <person name="Liberles D.A."/>
            <person name="Volff J.N."/>
            <person name="Philippe H."/>
            <person name="Lenhard B."/>
            <person name="Roest Crollius H."/>
            <person name="Wincker P."/>
            <person name="Chourrout D."/>
        </authorList>
    </citation>
    <scope>NUCLEOTIDE SEQUENCE [LARGE SCALE GENOMIC DNA]</scope>
</reference>
<dbReference type="Gene3D" id="2.60.40.150">
    <property type="entry name" value="C2 domain"/>
    <property type="match status" value="2"/>
</dbReference>
<dbReference type="PANTHER" id="PTHR10024">
    <property type="entry name" value="SYNAPTOTAGMIN"/>
    <property type="match status" value="1"/>
</dbReference>
<dbReference type="FunCoup" id="E4X5L9">
    <property type="interactions" value="5"/>
</dbReference>
<dbReference type="GO" id="GO:0030424">
    <property type="term" value="C:axon"/>
    <property type="evidence" value="ECO:0007669"/>
    <property type="project" value="TreeGrafter"/>
</dbReference>
<dbReference type="Proteomes" id="UP000011014">
    <property type="component" value="Unassembled WGS sequence"/>
</dbReference>
<dbReference type="GO" id="GO:0098793">
    <property type="term" value="C:presynapse"/>
    <property type="evidence" value="ECO:0007669"/>
    <property type="project" value="GOC"/>
</dbReference>
<dbReference type="PANTHER" id="PTHR10024:SF344">
    <property type="entry name" value="SYNAPTOTAGMIN-7"/>
    <property type="match status" value="1"/>
</dbReference>
<dbReference type="FunFam" id="2.60.40.150:FF:000140">
    <property type="entry name" value="synaptotagmin-7 isoform X1"/>
    <property type="match status" value="1"/>
</dbReference>
<name>E4X5L9_OIKDI</name>
<dbReference type="GO" id="GO:0070382">
    <property type="term" value="C:exocytic vesicle"/>
    <property type="evidence" value="ECO:0007669"/>
    <property type="project" value="TreeGrafter"/>
</dbReference>
<dbReference type="SUPFAM" id="SSF49562">
    <property type="entry name" value="C2 domain (Calcium/lipid-binding domain, CaLB)"/>
    <property type="match status" value="2"/>
</dbReference>
<dbReference type="PRINTS" id="PR00360">
    <property type="entry name" value="C2DOMAIN"/>
</dbReference>
<accession>E4X5L9</accession>
<dbReference type="InterPro" id="IPR035892">
    <property type="entry name" value="C2_domain_sf"/>
</dbReference>
<evidence type="ECO:0000256" key="2">
    <source>
        <dbReference type="ARBA" id="ARBA00022737"/>
    </source>
</evidence>
<evidence type="ECO:0000259" key="3">
    <source>
        <dbReference type="PROSITE" id="PS50004"/>
    </source>
</evidence>
<comment type="similarity">
    <text evidence="1">Belongs to the synaptotagmin family.</text>
</comment>
<dbReference type="SMART" id="SM00239">
    <property type="entry name" value="C2"/>
    <property type="match status" value="2"/>
</dbReference>
<evidence type="ECO:0000256" key="1">
    <source>
        <dbReference type="ARBA" id="ARBA00006996"/>
    </source>
</evidence>
<dbReference type="GO" id="GO:0006906">
    <property type="term" value="P:vesicle fusion"/>
    <property type="evidence" value="ECO:0007669"/>
    <property type="project" value="TreeGrafter"/>
</dbReference>
<dbReference type="GO" id="GO:0048791">
    <property type="term" value="P:calcium ion-regulated exocytosis of neurotransmitter"/>
    <property type="evidence" value="ECO:0007669"/>
    <property type="project" value="TreeGrafter"/>
</dbReference>
<dbReference type="EMBL" id="FN653026">
    <property type="protein sequence ID" value="CBY07569.1"/>
    <property type="molecule type" value="Genomic_DNA"/>
</dbReference>
<proteinExistence type="inferred from homology"/>
<organism evidence="4">
    <name type="scientific">Oikopleura dioica</name>
    <name type="common">Tunicate</name>
    <dbReference type="NCBI Taxonomy" id="34765"/>
    <lineage>
        <taxon>Eukaryota</taxon>
        <taxon>Metazoa</taxon>
        <taxon>Chordata</taxon>
        <taxon>Tunicata</taxon>
        <taxon>Appendicularia</taxon>
        <taxon>Copelata</taxon>
        <taxon>Oikopleuridae</taxon>
        <taxon>Oikopleura</taxon>
    </lineage>
</organism>
<dbReference type="OrthoDB" id="67700at2759"/>
<dbReference type="GO" id="GO:0005544">
    <property type="term" value="F:calcium-dependent phospholipid binding"/>
    <property type="evidence" value="ECO:0007669"/>
    <property type="project" value="TreeGrafter"/>
</dbReference>
<dbReference type="GO" id="GO:0005509">
    <property type="term" value="F:calcium ion binding"/>
    <property type="evidence" value="ECO:0007669"/>
    <property type="project" value="TreeGrafter"/>
</dbReference>
<protein>
    <recommendedName>
        <fullName evidence="3">C2 domain-containing protein</fullName>
    </recommendedName>
</protein>
<dbReference type="AlphaFoldDB" id="E4X5L9"/>
<feature type="domain" description="C2" evidence="3">
    <location>
        <begin position="70"/>
        <end position="191"/>
    </location>
</feature>
<sequence>MSCDFEFSDKYSPEFIAKLREKFEERYKRPNSGAGQNADESVGILGKITAGLQSVTETINDIKDQQKSYGLGTISFSLAYDFHSSTFIVKIIEADKIPSMDISGTSDPFVKVCLLPDKKNKLETKVRRKTLNPQWNESLVFQNYPYEKITQRVLYLQMMDWDRFSRNDPIGEVFVQLNRIQLTSDPQFFSEQIAPCTATVCTPPDTAYYHFVKQKRGQLLVSLMYVPLEGRLVLGIIKASNLRAMDLNGSSDPYTKIWLHCRGQRMEKKKTGVKKNTLNPEFNEQFEFFIPMEKLKDYTLEVIVMDKDRIGRNECIGKVKYCFKDIYIDFKVILGHKGSALERQHWRDMISSPKLPSSQWHVLKLSKTK</sequence>
<dbReference type="InParanoid" id="E4X5L9"/>
<keyword evidence="2" id="KW-0677">Repeat</keyword>
<gene>
    <name evidence="4" type="ORF">GSOID_T00002554001</name>
    <name evidence="5" type="ORF">GSOID_T00025239001</name>
</gene>
<keyword evidence="6" id="KW-1185">Reference proteome</keyword>
<dbReference type="GO" id="GO:0030276">
    <property type="term" value="F:clathrin binding"/>
    <property type="evidence" value="ECO:0007669"/>
    <property type="project" value="TreeGrafter"/>
</dbReference>
<dbReference type="Proteomes" id="UP000001307">
    <property type="component" value="Unassembled WGS sequence"/>
</dbReference>
<dbReference type="InterPro" id="IPR001565">
    <property type="entry name" value="Synaptotagmin"/>
</dbReference>
<dbReference type="InterPro" id="IPR000008">
    <property type="entry name" value="C2_dom"/>
</dbReference>
<dbReference type="GO" id="GO:0005886">
    <property type="term" value="C:plasma membrane"/>
    <property type="evidence" value="ECO:0007669"/>
    <property type="project" value="TreeGrafter"/>
</dbReference>
<dbReference type="PRINTS" id="PR00399">
    <property type="entry name" value="SYNAPTOTAGMN"/>
</dbReference>
<dbReference type="GO" id="GO:0001786">
    <property type="term" value="F:phosphatidylserine binding"/>
    <property type="evidence" value="ECO:0007669"/>
    <property type="project" value="TreeGrafter"/>
</dbReference>
<evidence type="ECO:0000313" key="5">
    <source>
        <dbReference type="EMBL" id="CBY31340.1"/>
    </source>
</evidence>
<evidence type="ECO:0000313" key="4">
    <source>
        <dbReference type="EMBL" id="CBY07569.1"/>
    </source>
</evidence>
<evidence type="ECO:0000313" key="6">
    <source>
        <dbReference type="Proteomes" id="UP000001307"/>
    </source>
</evidence>
<dbReference type="PROSITE" id="PS50004">
    <property type="entry name" value="C2"/>
    <property type="match status" value="2"/>
</dbReference>
<dbReference type="GO" id="GO:0000149">
    <property type="term" value="F:SNARE binding"/>
    <property type="evidence" value="ECO:0007669"/>
    <property type="project" value="TreeGrafter"/>
</dbReference>